<dbReference type="GO" id="GO:0016491">
    <property type="term" value="F:oxidoreductase activity"/>
    <property type="evidence" value="ECO:0007669"/>
    <property type="project" value="InterPro"/>
</dbReference>
<dbReference type="Proteomes" id="UP000541558">
    <property type="component" value="Unassembled WGS sequence"/>
</dbReference>
<evidence type="ECO:0000313" key="5">
    <source>
        <dbReference type="EMBL" id="KAF5335723.1"/>
    </source>
</evidence>
<dbReference type="GO" id="GO:0046872">
    <property type="term" value="F:metal ion binding"/>
    <property type="evidence" value="ECO:0007669"/>
    <property type="project" value="UniProtKB-KW"/>
</dbReference>
<dbReference type="SUPFAM" id="SSF48056">
    <property type="entry name" value="Di-copper centre-containing domain"/>
    <property type="match status" value="1"/>
</dbReference>
<gene>
    <name evidence="5" type="ORF">D9611_009620</name>
</gene>
<dbReference type="Gene3D" id="1.10.1280.10">
    <property type="entry name" value="Di-copper center containing domain from catechol oxidase"/>
    <property type="match status" value="1"/>
</dbReference>
<keyword evidence="6" id="KW-1185">Reference proteome</keyword>
<dbReference type="PANTHER" id="PTHR11474">
    <property type="entry name" value="TYROSINASE FAMILY MEMBER"/>
    <property type="match status" value="1"/>
</dbReference>
<accession>A0A8H5C7T8</accession>
<feature type="chain" id="PRO_5034134729" description="Tyrosinase copper-binding domain-containing protein" evidence="3">
    <location>
        <begin position="22"/>
        <end position="351"/>
    </location>
</feature>
<sequence>MPRYIFCVYLLATLAIVSSLAAPAVNNEEKGSRPAAPGRRCSTIDRRQEWRRLTLKERLSYIKSVHCLHKLPPRVKTGSATNRHEEFQLTHVALTPRIHFVGQFYPWHRHFVTLYSKALHEECGYRGPTPYWNWSIDAEANVPLLESPLFDPITGFGGNGVSGTYTPPTDPEAEIIIFPDALPLEEMWKGCVQSGPFNDTSFHLNVGPGRMITNHCLVRGMDPRRLPELSKASVQRSLDAKSFEDLRLIGEGLGGIHNAGHALVGGEMLNLYSSPGDPIFYLHHAGLDWVWWKWQKADPVARLTDISGPTTQDGTTQATLDFPLEYHAWGVNITIRDVMDSSREPSCYTYE</sequence>
<reference evidence="5 6" key="1">
    <citation type="journal article" date="2020" name="ISME J.">
        <title>Uncovering the hidden diversity of litter-decomposition mechanisms in mushroom-forming fungi.</title>
        <authorList>
            <person name="Floudas D."/>
            <person name="Bentzer J."/>
            <person name="Ahren D."/>
            <person name="Johansson T."/>
            <person name="Persson P."/>
            <person name="Tunlid A."/>
        </authorList>
    </citation>
    <scope>NUCLEOTIDE SEQUENCE [LARGE SCALE GENOMIC DNA]</scope>
    <source>
        <strain evidence="5 6">CBS 175.51</strain>
    </source>
</reference>
<evidence type="ECO:0000256" key="3">
    <source>
        <dbReference type="SAM" id="SignalP"/>
    </source>
</evidence>
<evidence type="ECO:0000259" key="4">
    <source>
        <dbReference type="PROSITE" id="PS00498"/>
    </source>
</evidence>
<dbReference type="InterPro" id="IPR008922">
    <property type="entry name" value="Di-copper_centre_dom_sf"/>
</dbReference>
<dbReference type="OrthoDB" id="6132182at2759"/>
<proteinExistence type="predicted"/>
<keyword evidence="1" id="KW-0479">Metal-binding</keyword>
<dbReference type="AlphaFoldDB" id="A0A8H5C7T8"/>
<dbReference type="Pfam" id="PF00264">
    <property type="entry name" value="Tyrosinase"/>
    <property type="match status" value="1"/>
</dbReference>
<dbReference type="EMBL" id="JAACJK010000060">
    <property type="protein sequence ID" value="KAF5335723.1"/>
    <property type="molecule type" value="Genomic_DNA"/>
</dbReference>
<keyword evidence="3" id="KW-0732">Signal</keyword>
<dbReference type="InterPro" id="IPR002227">
    <property type="entry name" value="Tyrosinase_Cu-bd"/>
</dbReference>
<comment type="caution">
    <text evidence="5">The sequence shown here is derived from an EMBL/GenBank/DDBJ whole genome shotgun (WGS) entry which is preliminary data.</text>
</comment>
<name>A0A8H5C7T8_9AGAR</name>
<evidence type="ECO:0000256" key="1">
    <source>
        <dbReference type="ARBA" id="ARBA00022723"/>
    </source>
</evidence>
<evidence type="ECO:0000313" key="6">
    <source>
        <dbReference type="Proteomes" id="UP000541558"/>
    </source>
</evidence>
<keyword evidence="2" id="KW-0186">Copper</keyword>
<dbReference type="PANTHER" id="PTHR11474:SF126">
    <property type="entry name" value="TYROSINASE-LIKE PROTEIN TYR-1-RELATED"/>
    <property type="match status" value="1"/>
</dbReference>
<protein>
    <recommendedName>
        <fullName evidence="4">Tyrosinase copper-binding domain-containing protein</fullName>
    </recommendedName>
</protein>
<evidence type="ECO:0000256" key="2">
    <source>
        <dbReference type="ARBA" id="ARBA00023008"/>
    </source>
</evidence>
<feature type="domain" description="Tyrosinase copper-binding" evidence="4">
    <location>
        <begin position="277"/>
        <end position="288"/>
    </location>
</feature>
<dbReference type="PRINTS" id="PR00092">
    <property type="entry name" value="TYROSINASE"/>
</dbReference>
<feature type="signal peptide" evidence="3">
    <location>
        <begin position="1"/>
        <end position="21"/>
    </location>
</feature>
<dbReference type="PROSITE" id="PS00498">
    <property type="entry name" value="TYROSINASE_2"/>
    <property type="match status" value="1"/>
</dbReference>
<organism evidence="5 6">
    <name type="scientific">Ephemerocybe angulata</name>
    <dbReference type="NCBI Taxonomy" id="980116"/>
    <lineage>
        <taxon>Eukaryota</taxon>
        <taxon>Fungi</taxon>
        <taxon>Dikarya</taxon>
        <taxon>Basidiomycota</taxon>
        <taxon>Agaricomycotina</taxon>
        <taxon>Agaricomycetes</taxon>
        <taxon>Agaricomycetidae</taxon>
        <taxon>Agaricales</taxon>
        <taxon>Agaricineae</taxon>
        <taxon>Psathyrellaceae</taxon>
        <taxon>Ephemerocybe</taxon>
    </lineage>
</organism>
<dbReference type="InterPro" id="IPR050316">
    <property type="entry name" value="Tyrosinase/Hemocyanin"/>
</dbReference>